<dbReference type="InterPro" id="IPR002347">
    <property type="entry name" value="SDR_fam"/>
</dbReference>
<dbReference type="Pfam" id="PF13561">
    <property type="entry name" value="adh_short_C2"/>
    <property type="match status" value="1"/>
</dbReference>
<dbReference type="SUPFAM" id="SSF51735">
    <property type="entry name" value="NAD(P)-binding Rossmann-fold domains"/>
    <property type="match status" value="1"/>
</dbReference>
<keyword evidence="4" id="KW-1185">Reference proteome</keyword>
<protein>
    <submittedName>
        <fullName evidence="3">Mycofactocin-coupled SDR family oxidoreductase</fullName>
    </submittedName>
</protein>
<evidence type="ECO:0000313" key="4">
    <source>
        <dbReference type="Proteomes" id="UP000623440"/>
    </source>
</evidence>
<dbReference type="InterPro" id="IPR036291">
    <property type="entry name" value="NAD(P)-bd_dom_sf"/>
</dbReference>
<sequence>MTQHRREIIKGAALTATGIVLGAISPVNSQKTVAQEQRGDRPQPTTSRLLAGKVALVTGAARGIGRAIAIDFARNGANVALLDIADPTGGMPISGYRLANERELEDTVAAVRALGVKALKLKVDVRDHKAMSEAAALTAQELGGIDIAVANAGIAIWTTIEGSNQQQWRDTIDVNINGVFNTIQAVIPHMKARQGGRIITISSIGGRQGVVGNGAYGTTKWAVIGLTKSAAMELGPSNITVNSIAPGPVNTPLYRSQGQLRSTGVKSFEEQDKLVGAMLPLKVKPALDPQDIADTATFLASDHARFISGEVIDVALGYNTIYTA</sequence>
<comment type="caution">
    <text evidence="3">The sequence shown here is derived from an EMBL/GenBank/DDBJ whole genome shotgun (WGS) entry which is preliminary data.</text>
</comment>
<dbReference type="RefSeq" id="WP_190945367.1">
    <property type="nucleotide sequence ID" value="NZ_JACJSI010000182.1"/>
</dbReference>
<dbReference type="Proteomes" id="UP000623440">
    <property type="component" value="Unassembled WGS sequence"/>
</dbReference>
<organism evidence="3 4">
    <name type="scientific">Nostoc flagelliforme FACHB-838</name>
    <dbReference type="NCBI Taxonomy" id="2692904"/>
    <lineage>
        <taxon>Bacteria</taxon>
        <taxon>Bacillati</taxon>
        <taxon>Cyanobacteriota</taxon>
        <taxon>Cyanophyceae</taxon>
        <taxon>Nostocales</taxon>
        <taxon>Nostocaceae</taxon>
        <taxon>Nostoc</taxon>
    </lineage>
</organism>
<evidence type="ECO:0000256" key="1">
    <source>
        <dbReference type="ARBA" id="ARBA00006484"/>
    </source>
</evidence>
<evidence type="ECO:0000256" key="2">
    <source>
        <dbReference type="ARBA" id="ARBA00023002"/>
    </source>
</evidence>
<keyword evidence="2" id="KW-0560">Oxidoreductase</keyword>
<dbReference type="PANTHER" id="PTHR24321:SF8">
    <property type="entry name" value="ESTRADIOL 17-BETA-DEHYDROGENASE 8-RELATED"/>
    <property type="match status" value="1"/>
</dbReference>
<dbReference type="CDD" id="cd05233">
    <property type="entry name" value="SDR_c"/>
    <property type="match status" value="1"/>
</dbReference>
<dbReference type="InterPro" id="IPR020904">
    <property type="entry name" value="Sc_DH/Rdtase_CS"/>
</dbReference>
<dbReference type="EMBL" id="JACJSI010000182">
    <property type="protein sequence ID" value="MBD2534651.1"/>
    <property type="molecule type" value="Genomic_DNA"/>
</dbReference>
<comment type="similarity">
    <text evidence="1">Belongs to the short-chain dehydrogenases/reductases (SDR) family.</text>
</comment>
<dbReference type="PRINTS" id="PR00080">
    <property type="entry name" value="SDRFAMILY"/>
</dbReference>
<dbReference type="PANTHER" id="PTHR24321">
    <property type="entry name" value="DEHYDROGENASES, SHORT CHAIN"/>
    <property type="match status" value="1"/>
</dbReference>
<reference evidence="3 4" key="1">
    <citation type="journal article" date="2020" name="ISME J.">
        <title>Comparative genomics reveals insights into cyanobacterial evolution and habitat adaptation.</title>
        <authorList>
            <person name="Chen M.Y."/>
            <person name="Teng W.K."/>
            <person name="Zhao L."/>
            <person name="Hu C.X."/>
            <person name="Zhou Y.K."/>
            <person name="Han B.P."/>
            <person name="Song L.R."/>
            <person name="Shu W.S."/>
        </authorList>
    </citation>
    <scope>NUCLEOTIDE SEQUENCE [LARGE SCALE GENOMIC DNA]</scope>
    <source>
        <strain evidence="3 4">FACHB-838</strain>
    </source>
</reference>
<gene>
    <name evidence="3" type="ORF">H6G97_36320</name>
</gene>
<proteinExistence type="inferred from homology"/>
<dbReference type="Gene3D" id="3.40.50.720">
    <property type="entry name" value="NAD(P)-binding Rossmann-like Domain"/>
    <property type="match status" value="1"/>
</dbReference>
<name>A0ABR8DZ72_9NOSO</name>
<dbReference type="PROSITE" id="PS00061">
    <property type="entry name" value="ADH_SHORT"/>
    <property type="match status" value="1"/>
</dbReference>
<accession>A0ABR8DZ72</accession>
<dbReference type="PRINTS" id="PR00081">
    <property type="entry name" value="GDHRDH"/>
</dbReference>
<evidence type="ECO:0000313" key="3">
    <source>
        <dbReference type="EMBL" id="MBD2534651.1"/>
    </source>
</evidence>